<feature type="region of interest" description="Disordered" evidence="1">
    <location>
        <begin position="19"/>
        <end position="44"/>
    </location>
</feature>
<reference evidence="2" key="2">
    <citation type="journal article" date="2015" name="Data Brief">
        <title>Shoot transcriptome of the giant reed, Arundo donax.</title>
        <authorList>
            <person name="Barrero R.A."/>
            <person name="Guerrero F.D."/>
            <person name="Moolhuijzen P."/>
            <person name="Goolsby J.A."/>
            <person name="Tidwell J."/>
            <person name="Bellgard S.E."/>
            <person name="Bellgard M.I."/>
        </authorList>
    </citation>
    <scope>NUCLEOTIDE SEQUENCE</scope>
    <source>
        <tissue evidence="2">Shoot tissue taken approximately 20 cm above the soil surface</tissue>
    </source>
</reference>
<reference evidence="2" key="1">
    <citation type="submission" date="2014-09" db="EMBL/GenBank/DDBJ databases">
        <authorList>
            <person name="Magalhaes I.L.F."/>
            <person name="Oliveira U."/>
            <person name="Santos F.R."/>
            <person name="Vidigal T.H.D.A."/>
            <person name="Brescovit A.D."/>
            <person name="Santos A.J."/>
        </authorList>
    </citation>
    <scope>NUCLEOTIDE SEQUENCE</scope>
    <source>
        <tissue evidence="2">Shoot tissue taken approximately 20 cm above the soil surface</tissue>
    </source>
</reference>
<sequence>MIKGKMDWNLPSLSSLTCSGSNAKSPGSACSSLGSSSTTRRTRKQNEPYNFFSVLVYKIITKRKNMKFEE</sequence>
<proteinExistence type="predicted"/>
<dbReference type="AlphaFoldDB" id="A0A0A9EHU5"/>
<feature type="compositionally biased region" description="Polar residues" evidence="1">
    <location>
        <begin position="19"/>
        <end position="34"/>
    </location>
</feature>
<evidence type="ECO:0000256" key="1">
    <source>
        <dbReference type="SAM" id="MobiDB-lite"/>
    </source>
</evidence>
<evidence type="ECO:0000313" key="2">
    <source>
        <dbReference type="EMBL" id="JAE00335.1"/>
    </source>
</evidence>
<name>A0A0A9EHU5_ARUDO</name>
<organism evidence="2">
    <name type="scientific">Arundo donax</name>
    <name type="common">Giant reed</name>
    <name type="synonym">Donax arundinaceus</name>
    <dbReference type="NCBI Taxonomy" id="35708"/>
    <lineage>
        <taxon>Eukaryota</taxon>
        <taxon>Viridiplantae</taxon>
        <taxon>Streptophyta</taxon>
        <taxon>Embryophyta</taxon>
        <taxon>Tracheophyta</taxon>
        <taxon>Spermatophyta</taxon>
        <taxon>Magnoliopsida</taxon>
        <taxon>Liliopsida</taxon>
        <taxon>Poales</taxon>
        <taxon>Poaceae</taxon>
        <taxon>PACMAD clade</taxon>
        <taxon>Arundinoideae</taxon>
        <taxon>Arundineae</taxon>
        <taxon>Arundo</taxon>
    </lineage>
</organism>
<accession>A0A0A9EHU5</accession>
<dbReference type="EMBL" id="GBRH01197561">
    <property type="protein sequence ID" value="JAE00335.1"/>
    <property type="molecule type" value="Transcribed_RNA"/>
</dbReference>
<protein>
    <submittedName>
        <fullName evidence="2">Uncharacterized protein</fullName>
    </submittedName>
</protein>